<sequence>MVALVRHVESGAILDFGEPDLGGPNESTIFDQWRGRLTGKDRGRFVCALADCSAPDAPVYFQLRGRTRVACHYDSGVTHRAGTGVSDEHKRQQDYLQRSAEDAGYEAVQEGRLRSSRPDVLITGGLVPVGAEVQRSRLTKETAARRDSRTRAAGVQTMWLHGNDRPPAWSAAVPSLGTNQLPWSVVHKRGSWTVASGVGRIRPRPCTLEHFGTCPAGHLRHCRGTHPKYSAEPVFGGLTVDRLAELVPERKLLSVRFRGRHHYWVPANDAQVYLQVIAAERAAPPRPGRLRGAGSHARCDRDHSGALAVLPVTSVVLDWSDDSHWSEISAPCIYGDGDTNLLDDHGRACHKVCAERWYVSGSPSTA</sequence>
<accession>A0A2I2KK69</accession>
<gene>
    <name evidence="1" type="ORF">FRACA_1240004</name>
</gene>
<protein>
    <submittedName>
        <fullName evidence="1">Uncharacterized protein</fullName>
    </submittedName>
</protein>
<organism evidence="1 2">
    <name type="scientific">Frankia canadensis</name>
    <dbReference type="NCBI Taxonomy" id="1836972"/>
    <lineage>
        <taxon>Bacteria</taxon>
        <taxon>Bacillati</taxon>
        <taxon>Actinomycetota</taxon>
        <taxon>Actinomycetes</taxon>
        <taxon>Frankiales</taxon>
        <taxon>Frankiaceae</taxon>
        <taxon>Frankia</taxon>
    </lineage>
</organism>
<proteinExistence type="predicted"/>
<dbReference type="Proteomes" id="UP000234331">
    <property type="component" value="Unassembled WGS sequence"/>
</dbReference>
<name>A0A2I2KK69_9ACTN</name>
<dbReference type="EMBL" id="FZMO01000029">
    <property type="protein sequence ID" value="SNQ46069.1"/>
    <property type="molecule type" value="Genomic_DNA"/>
</dbReference>
<reference evidence="1 2" key="1">
    <citation type="submission" date="2017-06" db="EMBL/GenBank/DDBJ databases">
        <authorList>
            <person name="Kim H.J."/>
            <person name="Triplett B.A."/>
        </authorList>
    </citation>
    <scope>NUCLEOTIDE SEQUENCE [LARGE SCALE GENOMIC DNA]</scope>
    <source>
        <strain evidence="1">FRACA_ARgP5</strain>
    </source>
</reference>
<evidence type="ECO:0000313" key="2">
    <source>
        <dbReference type="Proteomes" id="UP000234331"/>
    </source>
</evidence>
<keyword evidence="2" id="KW-1185">Reference proteome</keyword>
<dbReference type="AlphaFoldDB" id="A0A2I2KK69"/>
<evidence type="ECO:0000313" key="1">
    <source>
        <dbReference type="EMBL" id="SNQ46069.1"/>
    </source>
</evidence>